<evidence type="ECO:0000256" key="6">
    <source>
        <dbReference type="ARBA" id="ARBA00022777"/>
    </source>
</evidence>
<comment type="catalytic activity">
    <reaction evidence="9">
        <text>beta-D-fructose 1-phosphate + ATP = beta-D-fructose 1,6-bisphosphate + ADP + H(+)</text>
        <dbReference type="Rhea" id="RHEA:14213"/>
        <dbReference type="ChEBI" id="CHEBI:15378"/>
        <dbReference type="ChEBI" id="CHEBI:30616"/>
        <dbReference type="ChEBI" id="CHEBI:32966"/>
        <dbReference type="ChEBI" id="CHEBI:138881"/>
        <dbReference type="ChEBI" id="CHEBI:456216"/>
        <dbReference type="EC" id="2.7.1.56"/>
    </reaction>
</comment>
<comment type="caution">
    <text evidence="12">The sequence shown here is derived from an EMBL/GenBank/DDBJ whole genome shotgun (WGS) entry which is preliminary data.</text>
</comment>
<gene>
    <name evidence="12" type="ORF">C484_01545</name>
</gene>
<evidence type="ECO:0000256" key="4">
    <source>
        <dbReference type="ARBA" id="ARBA00022679"/>
    </source>
</evidence>
<dbReference type="SUPFAM" id="SSF53613">
    <property type="entry name" value="Ribokinase-like"/>
    <property type="match status" value="1"/>
</dbReference>
<dbReference type="NCBIfam" id="NF041320">
    <property type="entry name" value="pfkB_Halo"/>
    <property type="match status" value="1"/>
</dbReference>
<evidence type="ECO:0000256" key="8">
    <source>
        <dbReference type="ARBA" id="ARBA00032802"/>
    </source>
</evidence>
<evidence type="ECO:0000256" key="3">
    <source>
        <dbReference type="ARBA" id="ARBA00013596"/>
    </source>
</evidence>
<dbReference type="EMBL" id="AOIL01000009">
    <property type="protein sequence ID" value="ELY96357.1"/>
    <property type="molecule type" value="Genomic_DNA"/>
</dbReference>
<dbReference type="Pfam" id="PF00294">
    <property type="entry name" value="PfkB"/>
    <property type="match status" value="1"/>
</dbReference>
<organism evidence="12 13">
    <name type="scientific">Natrialba taiwanensis DSM 12281</name>
    <dbReference type="NCBI Taxonomy" id="1230458"/>
    <lineage>
        <taxon>Archaea</taxon>
        <taxon>Methanobacteriati</taxon>
        <taxon>Methanobacteriota</taxon>
        <taxon>Stenosarchaea group</taxon>
        <taxon>Halobacteria</taxon>
        <taxon>Halobacteriales</taxon>
        <taxon>Natrialbaceae</taxon>
        <taxon>Natrialba</taxon>
    </lineage>
</organism>
<dbReference type="InterPro" id="IPR029056">
    <property type="entry name" value="Ribokinase-like"/>
</dbReference>
<dbReference type="GO" id="GO:0005829">
    <property type="term" value="C:cytosol"/>
    <property type="evidence" value="ECO:0007669"/>
    <property type="project" value="TreeGrafter"/>
</dbReference>
<keyword evidence="5" id="KW-0547">Nucleotide-binding</keyword>
<dbReference type="CDD" id="cd01164">
    <property type="entry name" value="FruK_PfkB_like"/>
    <property type="match status" value="1"/>
</dbReference>
<dbReference type="Gene3D" id="3.40.1190.20">
    <property type="match status" value="1"/>
</dbReference>
<protein>
    <recommendedName>
        <fullName evidence="3">1-phosphofructokinase</fullName>
        <ecNumber evidence="2">2.7.1.56</ecNumber>
    </recommendedName>
    <alternativeName>
        <fullName evidence="8">Fructose 1-phosphate kinase</fullName>
    </alternativeName>
</protein>
<evidence type="ECO:0000313" key="12">
    <source>
        <dbReference type="EMBL" id="ELY96357.1"/>
    </source>
</evidence>
<dbReference type="InterPro" id="IPR054902">
    <property type="entry name" value="pfkB_Halo"/>
</dbReference>
<dbReference type="InterPro" id="IPR011611">
    <property type="entry name" value="PfkB_dom"/>
</dbReference>
<dbReference type="InterPro" id="IPR017583">
    <property type="entry name" value="Tagatose/fructose_Pkinase"/>
</dbReference>
<dbReference type="OrthoDB" id="199813at2157"/>
<sequence>MIVTVTLNPAVDHTLAIPDLPEDGEIARTDDARVDPGGKGINVSKYLVELGTETTATGITGDFLGQFVRDSLTEKGIDNDFVDIEGRTRLNTTILTADSEYKINHDGPAVNGHAIETLLETIERNDPDTVVVGGSLPPGLGPDAIDRIARAGDWQTAVDVGGDVLRDLDASYTLCKPNREELAVATDRPIDSLEDCYDAVERLQTMGYDRVVASLGADGAIMATPDGLLHAAALETTVVDTVGAGDSLLAGVLAALERGATDEEALRSGVAVAAQVVSVPGTTVPPLDDVPTRLESVPVSSPEPFSR</sequence>
<accession>M0AEQ4</accession>
<dbReference type="STRING" id="1230458.C484_01545"/>
<dbReference type="NCBIfam" id="TIGR03168">
    <property type="entry name" value="1-PFK"/>
    <property type="match status" value="1"/>
</dbReference>
<evidence type="ECO:0000256" key="9">
    <source>
        <dbReference type="ARBA" id="ARBA00047745"/>
    </source>
</evidence>
<evidence type="ECO:0000256" key="10">
    <source>
        <dbReference type="SAM" id="MobiDB-lite"/>
    </source>
</evidence>
<feature type="domain" description="Carbohydrate kinase PfkB" evidence="11">
    <location>
        <begin position="6"/>
        <end position="285"/>
    </location>
</feature>
<comment type="similarity">
    <text evidence="1">Belongs to the carbohydrate kinase PfkB family.</text>
</comment>
<dbReference type="PANTHER" id="PTHR46566">
    <property type="entry name" value="1-PHOSPHOFRUCTOKINASE-RELATED"/>
    <property type="match status" value="1"/>
</dbReference>
<evidence type="ECO:0000256" key="7">
    <source>
        <dbReference type="ARBA" id="ARBA00022840"/>
    </source>
</evidence>
<dbReference type="AlphaFoldDB" id="M0AEQ4"/>
<dbReference type="NCBIfam" id="TIGR03828">
    <property type="entry name" value="pfkB"/>
    <property type="match status" value="1"/>
</dbReference>
<keyword evidence="7" id="KW-0067">ATP-binding</keyword>
<proteinExistence type="inferred from homology"/>
<keyword evidence="13" id="KW-1185">Reference proteome</keyword>
<keyword evidence="6 12" id="KW-0418">Kinase</keyword>
<evidence type="ECO:0000313" key="13">
    <source>
        <dbReference type="Proteomes" id="UP000011648"/>
    </source>
</evidence>
<evidence type="ECO:0000259" key="11">
    <source>
        <dbReference type="Pfam" id="PF00294"/>
    </source>
</evidence>
<dbReference type="PROSITE" id="PS00584">
    <property type="entry name" value="PFKB_KINASES_2"/>
    <property type="match status" value="1"/>
</dbReference>
<dbReference type="InterPro" id="IPR002173">
    <property type="entry name" value="Carboh/pur_kinase_PfkB_CS"/>
</dbReference>
<feature type="compositionally biased region" description="Low complexity" evidence="10">
    <location>
        <begin position="295"/>
        <end position="307"/>
    </location>
</feature>
<dbReference type="PIRSF" id="PIRSF000535">
    <property type="entry name" value="1PFK/6PFK/LacC"/>
    <property type="match status" value="1"/>
</dbReference>
<reference evidence="12 13" key="1">
    <citation type="journal article" date="2014" name="PLoS Genet.">
        <title>Phylogenetically driven sequencing of extremely halophilic archaea reveals strategies for static and dynamic osmo-response.</title>
        <authorList>
            <person name="Becker E.A."/>
            <person name="Seitzer P.M."/>
            <person name="Tritt A."/>
            <person name="Larsen D."/>
            <person name="Krusor M."/>
            <person name="Yao A.I."/>
            <person name="Wu D."/>
            <person name="Madern D."/>
            <person name="Eisen J.A."/>
            <person name="Darling A.E."/>
            <person name="Facciotti M.T."/>
        </authorList>
    </citation>
    <scope>NUCLEOTIDE SEQUENCE [LARGE SCALE GENOMIC DNA]</scope>
    <source>
        <strain evidence="12 13">DSM 12281</strain>
    </source>
</reference>
<dbReference type="GO" id="GO:0005524">
    <property type="term" value="F:ATP binding"/>
    <property type="evidence" value="ECO:0007669"/>
    <property type="project" value="UniProtKB-KW"/>
</dbReference>
<evidence type="ECO:0000256" key="1">
    <source>
        <dbReference type="ARBA" id="ARBA00010688"/>
    </source>
</evidence>
<dbReference type="GO" id="GO:0008662">
    <property type="term" value="F:1-phosphofructokinase activity"/>
    <property type="evidence" value="ECO:0007669"/>
    <property type="project" value="UniProtKB-EC"/>
</dbReference>
<evidence type="ECO:0000256" key="2">
    <source>
        <dbReference type="ARBA" id="ARBA00012131"/>
    </source>
</evidence>
<name>M0AEQ4_9EURY</name>
<dbReference type="PATRIC" id="fig|1230458.4.peg.297"/>
<evidence type="ECO:0000256" key="5">
    <source>
        <dbReference type="ARBA" id="ARBA00022741"/>
    </source>
</evidence>
<dbReference type="Proteomes" id="UP000011648">
    <property type="component" value="Unassembled WGS sequence"/>
</dbReference>
<dbReference type="PANTHER" id="PTHR46566:SF2">
    <property type="entry name" value="ATP-DEPENDENT 6-PHOSPHOFRUCTOKINASE ISOZYME 2"/>
    <property type="match status" value="1"/>
</dbReference>
<dbReference type="PROSITE" id="PS00583">
    <property type="entry name" value="PFKB_KINASES_1"/>
    <property type="match status" value="1"/>
</dbReference>
<dbReference type="RefSeq" id="WP_006824217.1">
    <property type="nucleotide sequence ID" value="NZ_AOIL01000009.1"/>
</dbReference>
<feature type="region of interest" description="Disordered" evidence="10">
    <location>
        <begin position="287"/>
        <end position="307"/>
    </location>
</feature>
<dbReference type="EC" id="2.7.1.56" evidence="2"/>
<dbReference type="InterPro" id="IPR022463">
    <property type="entry name" value="1-PFruKinase"/>
</dbReference>
<keyword evidence="4" id="KW-0808">Transferase</keyword>